<dbReference type="RefSeq" id="WP_218466494.1">
    <property type="nucleotide sequence ID" value="NZ_JADRCR010000002.1"/>
</dbReference>
<feature type="domain" description="Bacterial type II secretion system protein E" evidence="3">
    <location>
        <begin position="302"/>
        <end position="316"/>
    </location>
</feature>
<dbReference type="Pfam" id="PF00437">
    <property type="entry name" value="T2SSE"/>
    <property type="match status" value="1"/>
</dbReference>
<organism evidence="4 5">
    <name type="scientific">Limnobaculum allomyrinae</name>
    <dbReference type="NCBI Taxonomy" id="2791986"/>
    <lineage>
        <taxon>Bacteria</taxon>
        <taxon>Pseudomonadati</taxon>
        <taxon>Pseudomonadota</taxon>
        <taxon>Gammaproteobacteria</taxon>
        <taxon>Enterobacterales</taxon>
        <taxon>Budviciaceae</taxon>
        <taxon>Limnobaculum</taxon>
    </lineage>
</organism>
<keyword evidence="1" id="KW-0547">Nucleotide-binding</keyword>
<reference evidence="4 5" key="1">
    <citation type="submission" date="2020-11" db="EMBL/GenBank/DDBJ databases">
        <title>Insectihabitans protaetiae gen. nov. sp. nov. and Insectihabitans allomyrinae sp. nov., isolated from larvae of Protaetia brevitarsis seulensis and Allomyrina dichotoma, respectively.</title>
        <authorList>
            <person name="Lee S.D."/>
            <person name="Byeon Y.-S."/>
            <person name="Kim S.-M."/>
            <person name="Yang H.L."/>
            <person name="Kim I.S."/>
        </authorList>
    </citation>
    <scope>NUCLEOTIDE SEQUENCE [LARGE SCALE GENOMIC DNA]</scope>
    <source>
        <strain evidence="4 5">BWR-B9</strain>
    </source>
</reference>
<keyword evidence="2" id="KW-0067">ATP-binding</keyword>
<sequence>MTQQISEEVIAECLRHQVAPVALTPQYLTIAAIQGQPLHQVTASLAFTCGRQVKIEYWPRIKIEQYLSELSHRRPDRALLEAAGHQQPAEISTTQEHDDEPVVQFINQVIHQALKRRASDIHFEPYANHFRIRLRIDGALQEAASPPVVLAPQLVARLKIMARLNIAERRLPQDGQLTFLHDKQERALRISTLPVSDGEKVVLRVMESEQHQQSIDTLGMSDAEQQLYIQMLQQPQGMILVTGPTGSGKTITLYSGLRLLNDASRNICSVEDPVEIPTSGINQTQVNNKIGVTFNTALRAFLRQDPDVLMVGEIRDKETAEIAIEAAQTGHLVLATLHTNSAAETLTRLGQMGIPDYLLASSLKLIVAQRLIRCLCPYCKQQRSEPDNIHIEQGNISCHTFDAVGCEHCVRGYYGRTGLYEMLVINEDIRHGLLASQPASQLHRLACHHGMTSLLQAGAALVKQGKTSLAELYRTLGSSAESTLS</sequence>
<dbReference type="PANTHER" id="PTHR30258:SF1">
    <property type="entry name" value="PROTEIN TRANSPORT PROTEIN HOFB HOMOLOG"/>
    <property type="match status" value="1"/>
</dbReference>
<name>A0ABS1INJ9_9GAMM</name>
<accession>A0ABS1INJ9</accession>
<dbReference type="EMBL" id="JADRCR010000002">
    <property type="protein sequence ID" value="MBK5143324.1"/>
    <property type="molecule type" value="Genomic_DNA"/>
</dbReference>
<dbReference type="CDD" id="cd01129">
    <property type="entry name" value="PulE-GspE-like"/>
    <property type="match status" value="1"/>
</dbReference>
<dbReference type="Proteomes" id="UP001296921">
    <property type="component" value="Unassembled WGS sequence"/>
</dbReference>
<evidence type="ECO:0000313" key="4">
    <source>
        <dbReference type="EMBL" id="MBK5143324.1"/>
    </source>
</evidence>
<dbReference type="InterPro" id="IPR001482">
    <property type="entry name" value="T2SS/T4SS_dom"/>
</dbReference>
<dbReference type="NCBIfam" id="NF007755">
    <property type="entry name" value="PRK10436.1"/>
    <property type="match status" value="1"/>
</dbReference>
<keyword evidence="5" id="KW-1185">Reference proteome</keyword>
<protein>
    <submittedName>
        <fullName evidence="4">Type II secretion system protein GspE</fullName>
    </submittedName>
</protein>
<proteinExistence type="predicted"/>
<dbReference type="PROSITE" id="PS00662">
    <property type="entry name" value="T2SP_E"/>
    <property type="match status" value="1"/>
</dbReference>
<evidence type="ECO:0000313" key="5">
    <source>
        <dbReference type="Proteomes" id="UP001296921"/>
    </source>
</evidence>
<evidence type="ECO:0000259" key="3">
    <source>
        <dbReference type="PROSITE" id="PS00662"/>
    </source>
</evidence>
<gene>
    <name evidence="4" type="primary">gspE</name>
    <name evidence="4" type="ORF">I2494_06265</name>
</gene>
<evidence type="ECO:0000256" key="2">
    <source>
        <dbReference type="ARBA" id="ARBA00022840"/>
    </source>
</evidence>
<evidence type="ECO:0000256" key="1">
    <source>
        <dbReference type="ARBA" id="ARBA00022741"/>
    </source>
</evidence>
<dbReference type="PANTHER" id="PTHR30258">
    <property type="entry name" value="TYPE II SECRETION SYSTEM PROTEIN GSPE-RELATED"/>
    <property type="match status" value="1"/>
</dbReference>
<comment type="caution">
    <text evidence="4">The sequence shown here is derived from an EMBL/GenBank/DDBJ whole genome shotgun (WGS) entry which is preliminary data.</text>
</comment>